<dbReference type="Pfam" id="PF02518">
    <property type="entry name" value="HATPase_c"/>
    <property type="match status" value="1"/>
</dbReference>
<dbReference type="CDD" id="cd00130">
    <property type="entry name" value="PAS"/>
    <property type="match status" value="3"/>
</dbReference>
<keyword evidence="1" id="KW-0808">Transferase</keyword>
<dbReference type="SMART" id="SM00387">
    <property type="entry name" value="HATPase_c"/>
    <property type="match status" value="1"/>
</dbReference>
<dbReference type="AlphaFoldDB" id="A0A6M1T9M4"/>
<name>A0A6M1T9M4_9BACT</name>
<dbReference type="InterPro" id="IPR050482">
    <property type="entry name" value="Sensor_HK_TwoCompSys"/>
</dbReference>
<dbReference type="SMART" id="SM00091">
    <property type="entry name" value="PAS"/>
    <property type="match status" value="5"/>
</dbReference>
<dbReference type="Gene3D" id="1.20.5.1930">
    <property type="match status" value="1"/>
</dbReference>
<dbReference type="GO" id="GO:0000155">
    <property type="term" value="F:phosphorelay sensor kinase activity"/>
    <property type="evidence" value="ECO:0007669"/>
    <property type="project" value="InterPro"/>
</dbReference>
<dbReference type="InterPro" id="IPR005467">
    <property type="entry name" value="His_kinase_dom"/>
</dbReference>
<evidence type="ECO:0000313" key="9">
    <source>
        <dbReference type="EMBL" id="NGP87684.1"/>
    </source>
</evidence>
<dbReference type="RefSeq" id="WP_165266658.1">
    <property type="nucleotide sequence ID" value="NZ_JAALLS010000004.1"/>
</dbReference>
<feature type="domain" description="PAC" evidence="8">
    <location>
        <begin position="285"/>
        <end position="337"/>
    </location>
</feature>
<dbReference type="NCBIfam" id="TIGR00229">
    <property type="entry name" value="sensory_box"/>
    <property type="match status" value="3"/>
</dbReference>
<evidence type="ECO:0000256" key="1">
    <source>
        <dbReference type="ARBA" id="ARBA00022679"/>
    </source>
</evidence>
<evidence type="ECO:0000259" key="7">
    <source>
        <dbReference type="PROSITE" id="PS50112"/>
    </source>
</evidence>
<proteinExistence type="predicted"/>
<feature type="domain" description="PAS" evidence="7">
    <location>
        <begin position="609"/>
        <end position="667"/>
    </location>
</feature>
<evidence type="ECO:0000259" key="6">
    <source>
        <dbReference type="PROSITE" id="PS50109"/>
    </source>
</evidence>
<dbReference type="Gene3D" id="3.30.450.20">
    <property type="entry name" value="PAS domain"/>
    <property type="match status" value="5"/>
</dbReference>
<dbReference type="SUPFAM" id="SSF55874">
    <property type="entry name" value="ATPase domain of HSP90 chaperone/DNA topoisomerase II/histidine kinase"/>
    <property type="match status" value="1"/>
</dbReference>
<dbReference type="PROSITE" id="PS50109">
    <property type="entry name" value="HIS_KIN"/>
    <property type="match status" value="1"/>
</dbReference>
<dbReference type="InterPro" id="IPR013655">
    <property type="entry name" value="PAS_fold_3"/>
</dbReference>
<dbReference type="InterPro" id="IPR011712">
    <property type="entry name" value="Sig_transdc_His_kin_sub3_dim/P"/>
</dbReference>
<dbReference type="Pfam" id="PF08447">
    <property type="entry name" value="PAS_3"/>
    <property type="match status" value="1"/>
</dbReference>
<dbReference type="InterPro" id="IPR000700">
    <property type="entry name" value="PAS-assoc_C"/>
</dbReference>
<dbReference type="InterPro" id="IPR000014">
    <property type="entry name" value="PAS"/>
</dbReference>
<feature type="domain" description="Histidine kinase" evidence="6">
    <location>
        <begin position="840"/>
        <end position="929"/>
    </location>
</feature>
<accession>A0A6M1T9M4</accession>
<dbReference type="PROSITE" id="PS50112">
    <property type="entry name" value="PAS"/>
    <property type="match status" value="3"/>
</dbReference>
<evidence type="ECO:0000259" key="8">
    <source>
        <dbReference type="PROSITE" id="PS50113"/>
    </source>
</evidence>
<feature type="coiled-coil region" evidence="4">
    <location>
        <begin position="67"/>
        <end position="94"/>
    </location>
</feature>
<feature type="transmembrane region" description="Helical" evidence="5">
    <location>
        <begin position="49"/>
        <end position="67"/>
    </location>
</feature>
<feature type="domain" description="PAS" evidence="7">
    <location>
        <begin position="467"/>
        <end position="533"/>
    </location>
</feature>
<sequence length="934" mass="107815">MATQQSDIPLSTLKITLIYVVIATLWIAFTDRILESFISDPRYLSTMQTYKGGIYILLTAVGLFYLIKKHDRQLATKEEEIEELSEKFSLEKELSDMLIKKIPVLINIYDPDLEEFRINEEFEKISGWKNNEINKIDFMEACFPDFDLRKEAAEFMDSPGLGWQEFPLTTKSGEQVPTSWTNIKLTDDTSVGIGIDMTEIKASQAKVRESRKLLRKIFESLEESVLLLEPENWTIVDCNKSTEKIFGYPAGKLIGKSTRQLHVNEAAYKEFNELGREHLDKEGIFKTEFKMKRKNGEVFFSDHTVSLVYNEEGEIDKIVSTIRDINAQKEYQQRMEAQNDFISITLQNLPIGVAVNTISDGETNFINDQFSNIYGWPKEVLKDVDSFFDHVYQDEQYREKMREQVMADLNSGNPEQMSWKGIRVTTQDRTVKYVDNKAIPLYEQNLMISTVVDVTEQKKLEQQLRQSEEKYRHMFKKNPEPMWIFNPENLAFVEVNEAAVKHYGYSEEEFLNMTIADIRPPEDIEPLKKDVEEHTGVASYSENWVHLKKDGSRINVKVSAADVNYNNHTYRLVLINDITRQKKLKEQLRKSKERIQTITNNVPGVVYRYILHPDGTDEFKYISKGAKKIWGYSREKIEANNDLIWNNIHPEDLAEIEQAIQESAESLTEWNLEGRIIKPDGTTRWHKGTAIPHKDEEENIVWDAITIDITDQKRLQNKIIQSIIEGEDRERKRIARELHDGLGQYLVAANMNFQSVKPQIGQLPKKREQQFNTGLSHLSKALSETRTIAHNLMPKAIADYGLIAALENLINDLKTSTDINFEFQHNQNRLDLSPKAEVNIYRIIQEIISNAVRHAQCSNISVSLNRYDEFLRLIIEDDGIGIELTDKHEDQGLGLRSIKTRVNSLDGSLDIESEPGAGIKTTITFSEIDKLTDK</sequence>
<dbReference type="GO" id="GO:0046983">
    <property type="term" value="F:protein dimerization activity"/>
    <property type="evidence" value="ECO:0007669"/>
    <property type="project" value="InterPro"/>
</dbReference>
<dbReference type="SMART" id="SM00086">
    <property type="entry name" value="PAC"/>
    <property type="match status" value="4"/>
</dbReference>
<evidence type="ECO:0000313" key="10">
    <source>
        <dbReference type="Proteomes" id="UP000479132"/>
    </source>
</evidence>
<evidence type="ECO:0000256" key="5">
    <source>
        <dbReference type="SAM" id="Phobius"/>
    </source>
</evidence>
<protein>
    <submittedName>
        <fullName evidence="9">PAS domain S-box protein</fullName>
    </submittedName>
</protein>
<keyword evidence="4" id="KW-0175">Coiled coil</keyword>
<dbReference type="InterPro" id="IPR003594">
    <property type="entry name" value="HATPase_dom"/>
</dbReference>
<dbReference type="EMBL" id="JAALLS010000004">
    <property type="protein sequence ID" value="NGP87684.1"/>
    <property type="molecule type" value="Genomic_DNA"/>
</dbReference>
<dbReference type="PROSITE" id="PS50113">
    <property type="entry name" value="PAC"/>
    <property type="match status" value="2"/>
</dbReference>
<keyword evidence="3" id="KW-0902">Two-component regulatory system</keyword>
<keyword evidence="5" id="KW-1133">Transmembrane helix</keyword>
<keyword evidence="5" id="KW-0472">Membrane</keyword>
<feature type="domain" description="PAC" evidence="8">
    <location>
        <begin position="670"/>
        <end position="721"/>
    </location>
</feature>
<dbReference type="GO" id="GO:0016020">
    <property type="term" value="C:membrane"/>
    <property type="evidence" value="ECO:0007669"/>
    <property type="project" value="InterPro"/>
</dbReference>
<evidence type="ECO:0000256" key="3">
    <source>
        <dbReference type="ARBA" id="ARBA00023012"/>
    </source>
</evidence>
<dbReference type="InterPro" id="IPR036890">
    <property type="entry name" value="HATPase_C_sf"/>
</dbReference>
<keyword evidence="5" id="KW-0812">Transmembrane</keyword>
<organism evidence="9 10">
    <name type="scientific">Fodinibius halophilus</name>
    <dbReference type="NCBI Taxonomy" id="1736908"/>
    <lineage>
        <taxon>Bacteria</taxon>
        <taxon>Pseudomonadati</taxon>
        <taxon>Balneolota</taxon>
        <taxon>Balneolia</taxon>
        <taxon>Balneolales</taxon>
        <taxon>Balneolaceae</taxon>
        <taxon>Fodinibius</taxon>
    </lineage>
</organism>
<dbReference type="SUPFAM" id="SSF55785">
    <property type="entry name" value="PYP-like sensor domain (PAS domain)"/>
    <property type="match status" value="5"/>
</dbReference>
<dbReference type="Proteomes" id="UP000479132">
    <property type="component" value="Unassembled WGS sequence"/>
</dbReference>
<dbReference type="Pfam" id="PF07730">
    <property type="entry name" value="HisKA_3"/>
    <property type="match status" value="1"/>
</dbReference>
<dbReference type="InterPro" id="IPR035965">
    <property type="entry name" value="PAS-like_dom_sf"/>
</dbReference>
<feature type="domain" description="PAS" evidence="7">
    <location>
        <begin position="210"/>
        <end position="282"/>
    </location>
</feature>
<keyword evidence="10" id="KW-1185">Reference proteome</keyword>
<dbReference type="CDD" id="cd16917">
    <property type="entry name" value="HATPase_UhpB-NarQ-NarX-like"/>
    <property type="match status" value="1"/>
</dbReference>
<gene>
    <name evidence="9" type="ORF">G3569_04905</name>
</gene>
<dbReference type="PANTHER" id="PTHR24421">
    <property type="entry name" value="NITRATE/NITRITE SENSOR PROTEIN NARX-RELATED"/>
    <property type="match status" value="1"/>
</dbReference>
<comment type="caution">
    <text evidence="9">The sequence shown here is derived from an EMBL/GenBank/DDBJ whole genome shotgun (WGS) entry which is preliminary data.</text>
</comment>
<evidence type="ECO:0000256" key="4">
    <source>
        <dbReference type="SAM" id="Coils"/>
    </source>
</evidence>
<dbReference type="Pfam" id="PF13426">
    <property type="entry name" value="PAS_9"/>
    <property type="match status" value="2"/>
</dbReference>
<evidence type="ECO:0000256" key="2">
    <source>
        <dbReference type="ARBA" id="ARBA00022777"/>
    </source>
</evidence>
<feature type="transmembrane region" description="Helical" evidence="5">
    <location>
        <begin position="12"/>
        <end position="29"/>
    </location>
</feature>
<dbReference type="Gene3D" id="3.30.565.10">
    <property type="entry name" value="Histidine kinase-like ATPase, C-terminal domain"/>
    <property type="match status" value="1"/>
</dbReference>
<reference evidence="9 10" key="1">
    <citation type="submission" date="2020-02" db="EMBL/GenBank/DDBJ databases">
        <title>Aliifodinibius halophilus 2W32, complete genome.</title>
        <authorList>
            <person name="Li Y."/>
            <person name="Wu S."/>
        </authorList>
    </citation>
    <scope>NUCLEOTIDE SEQUENCE [LARGE SCALE GENOMIC DNA]</scope>
    <source>
        <strain evidence="9 10">2W32</strain>
    </source>
</reference>
<dbReference type="InterPro" id="IPR001610">
    <property type="entry name" value="PAC"/>
</dbReference>
<keyword evidence="2" id="KW-0418">Kinase</keyword>